<gene>
    <name evidence="1" type="ORF">OS493_037147</name>
</gene>
<accession>A0A9W9ZI17</accession>
<evidence type="ECO:0000313" key="1">
    <source>
        <dbReference type="EMBL" id="KAJ7382087.1"/>
    </source>
</evidence>
<dbReference type="AlphaFoldDB" id="A0A9W9ZI17"/>
<reference evidence="1" key="1">
    <citation type="submission" date="2023-01" db="EMBL/GenBank/DDBJ databases">
        <title>Genome assembly of the deep-sea coral Lophelia pertusa.</title>
        <authorList>
            <person name="Herrera S."/>
            <person name="Cordes E."/>
        </authorList>
    </citation>
    <scope>NUCLEOTIDE SEQUENCE</scope>
    <source>
        <strain evidence="1">USNM1676648</strain>
        <tissue evidence="1">Polyp</tissue>
    </source>
</reference>
<proteinExistence type="predicted"/>
<name>A0A9W9ZI17_9CNID</name>
<protein>
    <submittedName>
        <fullName evidence="1">Uncharacterized protein</fullName>
    </submittedName>
</protein>
<dbReference type="Proteomes" id="UP001163046">
    <property type="component" value="Unassembled WGS sequence"/>
</dbReference>
<dbReference type="EMBL" id="MU825940">
    <property type="protein sequence ID" value="KAJ7382087.1"/>
    <property type="molecule type" value="Genomic_DNA"/>
</dbReference>
<evidence type="ECO:0000313" key="2">
    <source>
        <dbReference type="Proteomes" id="UP001163046"/>
    </source>
</evidence>
<keyword evidence="2" id="KW-1185">Reference proteome</keyword>
<comment type="caution">
    <text evidence="1">The sequence shown here is derived from an EMBL/GenBank/DDBJ whole genome shotgun (WGS) entry which is preliminary data.</text>
</comment>
<sequence length="373" mass="42362">MAACLRTVKQNQASFLKNYSLVYVHCVSKDDFPVTLTHLSCVKLICREIHLSFVDKMNERRIALVPVVVDESKIDDIFKDIKSPALIRILSSCDTEFIDECDLRDGCMSAQLIWSFEVLPAPAAVQIPPTKVSPAGEIDILLPPVDLEVTSNCTCFNANQHCLSSFFDLGDLNQLDAISVADIEVASNPSSADDVEEDELSDGELIDAAESMVLYSQYFAIKGAAWEDRYQEGLKLCSSKLLHKEEVKLRVKPEPGNIRDKNALKFEAYIDDDWNILGYCALPKIPKLWKALQNEEITNLTIANLRRNWIHQVRDFRFSGGVNIVNRGIWEKDDPRKHIQLKFVFRWIVITMKVYNFISNHVSSQKNVCIYIT</sequence>
<dbReference type="OrthoDB" id="9996506at2759"/>
<organism evidence="1 2">
    <name type="scientific">Desmophyllum pertusum</name>
    <dbReference type="NCBI Taxonomy" id="174260"/>
    <lineage>
        <taxon>Eukaryota</taxon>
        <taxon>Metazoa</taxon>
        <taxon>Cnidaria</taxon>
        <taxon>Anthozoa</taxon>
        <taxon>Hexacorallia</taxon>
        <taxon>Scleractinia</taxon>
        <taxon>Caryophylliina</taxon>
        <taxon>Caryophylliidae</taxon>
        <taxon>Desmophyllum</taxon>
    </lineage>
</organism>